<keyword evidence="3" id="KW-0998">Cell outer membrane</keyword>
<name>A0ABT1UCR3_9GAMM</name>
<evidence type="ECO:0000313" key="5">
    <source>
        <dbReference type="Proteomes" id="UP001524569"/>
    </source>
</evidence>
<protein>
    <recommendedName>
        <fullName evidence="6">TIGR03016 family PEP-CTERM system-associated outer membrane protein</fullName>
    </recommendedName>
</protein>
<accession>A0ABT1UCR3</accession>
<gene>
    <name evidence="4" type="ORF">NP603_02745</name>
</gene>
<dbReference type="SUPFAM" id="SSF56935">
    <property type="entry name" value="Porins"/>
    <property type="match status" value="1"/>
</dbReference>
<organism evidence="4 5">
    <name type="scientific">Methylomonas aurea</name>
    <dbReference type="NCBI Taxonomy" id="2952224"/>
    <lineage>
        <taxon>Bacteria</taxon>
        <taxon>Pseudomonadati</taxon>
        <taxon>Pseudomonadota</taxon>
        <taxon>Gammaproteobacteria</taxon>
        <taxon>Methylococcales</taxon>
        <taxon>Methylococcaceae</taxon>
        <taxon>Methylomonas</taxon>
    </lineage>
</organism>
<dbReference type="InterPro" id="IPR036942">
    <property type="entry name" value="Beta-barrel_TonB_sf"/>
</dbReference>
<sequence length="425" mass="48569">MKIKTDFWLTALAFASQDIFALDFLLEPDFALKERYDDNVRMQIRSTGSNLVSTISPGLMFGYLADDNEFKTNFKWNEIFYSKDADLDFSEKILNSNHVFRTDFFKTEISGKYAEESSINNQLDLANDPTLITESGGIQRLIPRYTKSISPSVTFILSERNSLQFGYNYTDVSFDRNTSQTAPLNYSDYNFQQISATATHTYTEKLSFNLSGAYSVYDSANERAETVSFTRGFQQNSKTLNYQAGLQYLFDEQTQVSVSAGIRDTETQARQYLKHNNLGLYLSDFTNSSNNFGHIFSASLNRKQQWGNFSINAGQQLNPASTGNQQTSTTFSARALYNLDERWSAGFSASYLLSESISTFNNNNTSNNRTYITLSPNIRWFWSPEANFDLSYSYREQDYQSNQIAIGNSVQLQFSYQPQINRQVK</sequence>
<keyword evidence="2" id="KW-0472">Membrane</keyword>
<reference evidence="4 5" key="1">
    <citation type="submission" date="2022-07" db="EMBL/GenBank/DDBJ databases">
        <title>Methylomonas rivi sp. nov., Methylomonas rosea sp. nov., Methylomonas aureus sp. nov. and Methylomonas subterranea sp. nov., four novel methanotrophs isolated from a freshwater creek and the deep terrestrial subsurface.</title>
        <authorList>
            <person name="Abin C."/>
            <person name="Sankaranarayanan K."/>
            <person name="Garner C."/>
            <person name="Sindelar R."/>
            <person name="Kotary K."/>
            <person name="Garner R."/>
            <person name="Barclay S."/>
            <person name="Lawson P."/>
            <person name="Krumholz L."/>
        </authorList>
    </citation>
    <scope>NUCLEOTIDE SEQUENCE [LARGE SCALE GENOMIC DNA]</scope>
    <source>
        <strain evidence="4 5">SURF-1</strain>
    </source>
</reference>
<comment type="caution">
    <text evidence="4">The sequence shown here is derived from an EMBL/GenBank/DDBJ whole genome shotgun (WGS) entry which is preliminary data.</text>
</comment>
<keyword evidence="5" id="KW-1185">Reference proteome</keyword>
<dbReference type="EMBL" id="JANIBM010000002">
    <property type="protein sequence ID" value="MCQ8180017.1"/>
    <property type="molecule type" value="Genomic_DNA"/>
</dbReference>
<evidence type="ECO:0000313" key="4">
    <source>
        <dbReference type="EMBL" id="MCQ8180017.1"/>
    </source>
</evidence>
<comment type="subcellular location">
    <subcellularLocation>
        <location evidence="1">Cell outer membrane</location>
    </subcellularLocation>
</comment>
<proteinExistence type="predicted"/>
<evidence type="ECO:0000256" key="3">
    <source>
        <dbReference type="ARBA" id="ARBA00023237"/>
    </source>
</evidence>
<dbReference type="Proteomes" id="UP001524569">
    <property type="component" value="Unassembled WGS sequence"/>
</dbReference>
<dbReference type="Gene3D" id="2.40.170.20">
    <property type="entry name" value="TonB-dependent receptor, beta-barrel domain"/>
    <property type="match status" value="1"/>
</dbReference>
<evidence type="ECO:0000256" key="1">
    <source>
        <dbReference type="ARBA" id="ARBA00004442"/>
    </source>
</evidence>
<dbReference type="RefSeq" id="WP_256609394.1">
    <property type="nucleotide sequence ID" value="NZ_JANIBM010000002.1"/>
</dbReference>
<evidence type="ECO:0000256" key="2">
    <source>
        <dbReference type="ARBA" id="ARBA00023136"/>
    </source>
</evidence>
<evidence type="ECO:0008006" key="6">
    <source>
        <dbReference type="Google" id="ProtNLM"/>
    </source>
</evidence>